<reference evidence="14" key="3">
    <citation type="submission" date="2021-02" db="UniProtKB">
        <authorList>
            <consortium name="EnsemblMetazoa"/>
        </authorList>
    </citation>
    <scope>IDENTIFICATION</scope>
    <source>
        <strain evidence="14">USDA</strain>
    </source>
</reference>
<keyword evidence="4" id="KW-0735">Signal-anchor</keyword>
<dbReference type="RefSeq" id="XP_002433245.1">
    <property type="nucleotide sequence ID" value="XM_002433200.1"/>
</dbReference>
<dbReference type="GO" id="GO:0043235">
    <property type="term" value="C:receptor complex"/>
    <property type="evidence" value="ECO:0007669"/>
    <property type="project" value="TreeGrafter"/>
</dbReference>
<keyword evidence="6" id="KW-0472">Membrane</keyword>
<keyword evidence="7 11" id="KW-1015">Disulfide bond</keyword>
<dbReference type="InterPro" id="IPR036055">
    <property type="entry name" value="LDL_receptor-like_sf"/>
</dbReference>
<dbReference type="EMBL" id="DS235886">
    <property type="protein sequence ID" value="EEB20507.1"/>
    <property type="molecule type" value="Genomic_DNA"/>
</dbReference>
<evidence type="ECO:0000256" key="8">
    <source>
        <dbReference type="ARBA" id="ARBA00023170"/>
    </source>
</evidence>
<dbReference type="Proteomes" id="UP000009046">
    <property type="component" value="Unassembled WGS sequence"/>
</dbReference>
<evidence type="ECO:0000256" key="6">
    <source>
        <dbReference type="ARBA" id="ARBA00023136"/>
    </source>
</evidence>
<sequence>MIVDSECSLRAKEFICSILEPECQPEGQRIMPPCKLNCKVFSDDCKDYIINSLPLSNVFDCNQYPDWQEGEECVNFSKDNCHEDEEFRCLDGTCIPLKWVCDGVHDCPGTIPSHDENICQGCSENDEFKCIMDGKCIPMAWKCDGEIDCIDHSDETSCKLNSTSIGR</sequence>
<reference evidence="13" key="2">
    <citation type="submission" date="2007-04" db="EMBL/GenBank/DDBJ databases">
        <title>The genome of the human body louse.</title>
        <authorList>
            <consortium name="The Human Body Louse Genome Consortium"/>
            <person name="Kirkness E."/>
            <person name="Walenz B."/>
            <person name="Hass B."/>
            <person name="Bruggner R."/>
            <person name="Strausberg R."/>
        </authorList>
    </citation>
    <scope>NUCLEOTIDE SEQUENCE</scope>
    <source>
        <strain evidence="13">USDA</strain>
    </source>
</reference>
<evidence type="ECO:0000313" key="13">
    <source>
        <dbReference type="EMBL" id="EEB20507.1"/>
    </source>
</evidence>
<dbReference type="SUPFAM" id="SSF57424">
    <property type="entry name" value="LDL receptor-like module"/>
    <property type="match status" value="2"/>
</dbReference>
<dbReference type="PROSITE" id="PS50068">
    <property type="entry name" value="LDLRA_2"/>
    <property type="match status" value="2"/>
</dbReference>
<dbReference type="PANTHER" id="PTHR22722">
    <property type="entry name" value="LOW-DENSITY LIPOPROTEIN RECEPTOR-RELATED PROTEIN 2-RELATED"/>
    <property type="match status" value="1"/>
</dbReference>
<dbReference type="EMBL" id="AAZO01007556">
    <property type="status" value="NOT_ANNOTATED_CDS"/>
    <property type="molecule type" value="Genomic_DNA"/>
</dbReference>
<reference evidence="13" key="1">
    <citation type="submission" date="2007-04" db="EMBL/GenBank/DDBJ databases">
        <title>Annotation of Pediculus humanus corporis strain USDA.</title>
        <authorList>
            <person name="Kirkness E."/>
            <person name="Hannick L."/>
            <person name="Hass B."/>
            <person name="Bruggner R."/>
            <person name="Lawson D."/>
            <person name="Bidwell S."/>
            <person name="Joardar V."/>
            <person name="Caler E."/>
            <person name="Walenz B."/>
            <person name="Inman J."/>
            <person name="Schobel S."/>
            <person name="Galinsky K."/>
            <person name="Amedeo P."/>
            <person name="Strausberg R."/>
        </authorList>
    </citation>
    <scope>NUCLEOTIDE SEQUENCE</scope>
    <source>
        <strain evidence="13">USDA</strain>
    </source>
</reference>
<dbReference type="OrthoDB" id="10006456at2759"/>
<dbReference type="InterPro" id="IPR051221">
    <property type="entry name" value="LDLR-related"/>
</dbReference>
<keyword evidence="13" id="KW-0449">Lipoprotein</keyword>
<comment type="subcellular location">
    <subcellularLocation>
        <location evidence="1">Cell membrane</location>
        <topology evidence="1">Single-pass type II membrane protein</topology>
    </subcellularLocation>
</comment>
<name>E0W4F1_PEDHC</name>
<evidence type="ECO:0000313" key="15">
    <source>
        <dbReference type="Proteomes" id="UP000009046"/>
    </source>
</evidence>
<dbReference type="GeneID" id="8239906"/>
<dbReference type="Gene3D" id="1.10.2000.10">
    <property type="entry name" value="Frizzled cysteine-rich domain"/>
    <property type="match status" value="1"/>
</dbReference>
<evidence type="ECO:0000256" key="5">
    <source>
        <dbReference type="ARBA" id="ARBA00022989"/>
    </source>
</evidence>
<dbReference type="VEuPathDB" id="VectorBase:PHUM617750"/>
<dbReference type="PANTHER" id="PTHR22722:SF5">
    <property type="entry name" value="LOW-DENSITY LIPOPROTEIN RECEPTOR-RELATED PROTEIN 1B"/>
    <property type="match status" value="1"/>
</dbReference>
<evidence type="ECO:0000259" key="12">
    <source>
        <dbReference type="PROSITE" id="PS50038"/>
    </source>
</evidence>
<organism>
    <name type="scientific">Pediculus humanus subsp. corporis</name>
    <name type="common">Body louse</name>
    <dbReference type="NCBI Taxonomy" id="121224"/>
    <lineage>
        <taxon>Eukaryota</taxon>
        <taxon>Metazoa</taxon>
        <taxon>Ecdysozoa</taxon>
        <taxon>Arthropoda</taxon>
        <taxon>Hexapoda</taxon>
        <taxon>Insecta</taxon>
        <taxon>Pterygota</taxon>
        <taxon>Neoptera</taxon>
        <taxon>Paraneoptera</taxon>
        <taxon>Psocodea</taxon>
        <taxon>Troctomorpha</taxon>
        <taxon>Phthiraptera</taxon>
        <taxon>Anoplura</taxon>
        <taxon>Pediculidae</taxon>
        <taxon>Pediculus</taxon>
    </lineage>
</organism>
<accession>E0W4F1</accession>
<dbReference type="KEGG" id="phu:Phum_PHUM617750"/>
<dbReference type="SMART" id="SM00192">
    <property type="entry name" value="LDLa"/>
    <property type="match status" value="2"/>
</dbReference>
<feature type="domain" description="FZ" evidence="12">
    <location>
        <begin position="1"/>
        <end position="76"/>
    </location>
</feature>
<comment type="caution">
    <text evidence="11">Lacks conserved residue(s) required for the propagation of feature annotation.</text>
</comment>
<gene>
    <name evidence="14" type="primary">8239906</name>
    <name evidence="13" type="ORF">Phum_PHUM617750</name>
</gene>
<dbReference type="PRINTS" id="PR00261">
    <property type="entry name" value="LDLRECEPTOR"/>
</dbReference>
<dbReference type="InterPro" id="IPR036790">
    <property type="entry name" value="Frizzled_dom_sf"/>
</dbReference>
<dbReference type="InParanoid" id="E0W4F1"/>
<evidence type="ECO:0000256" key="11">
    <source>
        <dbReference type="PROSITE-ProRule" id="PRU00124"/>
    </source>
</evidence>
<evidence type="ECO:0000256" key="1">
    <source>
        <dbReference type="ARBA" id="ARBA00004401"/>
    </source>
</evidence>
<evidence type="ECO:0000256" key="2">
    <source>
        <dbReference type="ARBA" id="ARBA00022692"/>
    </source>
</evidence>
<dbReference type="STRING" id="121224.E0W4F1"/>
<dbReference type="InterPro" id="IPR002172">
    <property type="entry name" value="LDrepeatLR_classA_rpt"/>
</dbReference>
<proteinExistence type="predicted"/>
<dbReference type="InterPro" id="IPR023415">
    <property type="entry name" value="LDLR_class-A_CS"/>
</dbReference>
<evidence type="ECO:0000256" key="7">
    <source>
        <dbReference type="ARBA" id="ARBA00023157"/>
    </source>
</evidence>
<dbReference type="PROSITE" id="PS01209">
    <property type="entry name" value="LDLRA_1"/>
    <property type="match status" value="1"/>
</dbReference>
<protein>
    <submittedName>
        <fullName evidence="13 14">Low-density lipoprotein receptor, putative</fullName>
    </submittedName>
</protein>
<evidence type="ECO:0000256" key="3">
    <source>
        <dbReference type="ARBA" id="ARBA00022737"/>
    </source>
</evidence>
<dbReference type="GO" id="GO:0005041">
    <property type="term" value="F:low-density lipoprotein particle receptor activity"/>
    <property type="evidence" value="ECO:0007669"/>
    <property type="project" value="TreeGrafter"/>
</dbReference>
<dbReference type="CDD" id="cd07066">
    <property type="entry name" value="CRD_FZ"/>
    <property type="match status" value="1"/>
</dbReference>
<keyword evidence="15" id="KW-1185">Reference proteome</keyword>
<evidence type="ECO:0000256" key="4">
    <source>
        <dbReference type="ARBA" id="ARBA00022968"/>
    </source>
</evidence>
<evidence type="ECO:0000256" key="10">
    <source>
        <dbReference type="PROSITE-ProRule" id="PRU00090"/>
    </source>
</evidence>
<evidence type="ECO:0000256" key="9">
    <source>
        <dbReference type="ARBA" id="ARBA00023180"/>
    </source>
</evidence>
<feature type="disulfide bond" evidence="10">
    <location>
        <begin position="7"/>
        <end position="45"/>
    </location>
</feature>
<dbReference type="EnsemblMetazoa" id="PHUM617750-RA">
    <property type="protein sequence ID" value="PHUM617750-PA"/>
    <property type="gene ID" value="PHUM617750"/>
</dbReference>
<evidence type="ECO:0000313" key="14">
    <source>
        <dbReference type="EnsemblMetazoa" id="PHUM617750-PA"/>
    </source>
</evidence>
<dbReference type="Gene3D" id="4.10.400.10">
    <property type="entry name" value="Low-density Lipoprotein Receptor"/>
    <property type="match status" value="2"/>
</dbReference>
<keyword evidence="2" id="KW-0812">Transmembrane</keyword>
<dbReference type="CTD" id="8239906"/>
<dbReference type="CDD" id="cd00112">
    <property type="entry name" value="LDLa"/>
    <property type="match status" value="2"/>
</dbReference>
<dbReference type="SUPFAM" id="SSF63501">
    <property type="entry name" value="Frizzled cysteine-rich domain"/>
    <property type="match status" value="1"/>
</dbReference>
<dbReference type="AlphaFoldDB" id="E0W4F1"/>
<dbReference type="Pfam" id="PF01392">
    <property type="entry name" value="Fz"/>
    <property type="match status" value="1"/>
</dbReference>
<dbReference type="GO" id="GO:0005886">
    <property type="term" value="C:plasma membrane"/>
    <property type="evidence" value="ECO:0007669"/>
    <property type="project" value="UniProtKB-SubCell"/>
</dbReference>
<dbReference type="PROSITE" id="PS50038">
    <property type="entry name" value="FZ"/>
    <property type="match status" value="1"/>
</dbReference>
<dbReference type="Pfam" id="PF00057">
    <property type="entry name" value="Ldl_recept_a"/>
    <property type="match status" value="2"/>
</dbReference>
<dbReference type="HOGENOM" id="CLU_1596478_0_0_1"/>
<keyword evidence="5" id="KW-1133">Transmembrane helix</keyword>
<keyword evidence="3" id="KW-0677">Repeat</keyword>
<dbReference type="InterPro" id="IPR020067">
    <property type="entry name" value="Frizzled_dom"/>
</dbReference>
<dbReference type="eggNOG" id="KOG1215">
    <property type="taxonomic scope" value="Eukaryota"/>
</dbReference>
<feature type="disulfide bond" evidence="11">
    <location>
        <begin position="143"/>
        <end position="158"/>
    </location>
</feature>
<keyword evidence="9" id="KW-0325">Glycoprotein</keyword>
<keyword evidence="8 13" id="KW-0675">Receptor</keyword>
<feature type="disulfide bond" evidence="11">
    <location>
        <begin position="89"/>
        <end position="107"/>
    </location>
</feature>